<sequence>MAVESEEDDVVIRMINSASALRSETLDLGAKCIYEIPNEILNLKHLESLHLESNYITELPEGFFEKLTNLKWLDLRNNRLTLLPASVGKHRSLRSLLLEGNSLTHLPCELGMTRSLCGLSLSGNPLEFPPPHIVQKGTQEILKYLREMCDNSAWNNDVKSPQAQSDEESEDTDFTSSRKNGLLKPLYTSHDFPEPKNAPATFHAPPKRIDKLRYEYEKLRISSSGSDDTLGRPVPRRRASIGEVPDATLNNARRQRKQLDSYAPASATTLKEAKASRERRLRRAASLNQKEAVLQQRIKNKVVLDDWQHETRALQKRKQYQAIRKGITKVKVPSPFATAETEDAEASKGTQKKVHEYNKRLQSLLKMNDKELAKKVLKDRELETRIKNHIDKIREQRRSSQTVSDEVDEARNNLELAHKLHEELGEKRAMEYRLRAFTGDDFVLNSRYYKNDR</sequence>
<dbReference type="InterPro" id="IPR001611">
    <property type="entry name" value="Leu-rich_rpt"/>
</dbReference>
<dbReference type="Proteomes" id="UP001152795">
    <property type="component" value="Unassembled WGS sequence"/>
</dbReference>
<comment type="caution">
    <text evidence="3">The sequence shown here is derived from an EMBL/GenBank/DDBJ whole genome shotgun (WGS) entry which is preliminary data.</text>
</comment>
<gene>
    <name evidence="3" type="ORF">PACLA_8A082671</name>
</gene>
<organism evidence="3 4">
    <name type="scientific">Paramuricea clavata</name>
    <name type="common">Red gorgonian</name>
    <name type="synonym">Violescent sea-whip</name>
    <dbReference type="NCBI Taxonomy" id="317549"/>
    <lineage>
        <taxon>Eukaryota</taxon>
        <taxon>Metazoa</taxon>
        <taxon>Cnidaria</taxon>
        <taxon>Anthozoa</taxon>
        <taxon>Octocorallia</taxon>
        <taxon>Malacalcyonacea</taxon>
        <taxon>Plexauridae</taxon>
        <taxon>Paramuricea</taxon>
    </lineage>
</organism>
<keyword evidence="1" id="KW-0175">Coiled coil</keyword>
<dbReference type="InterPro" id="IPR050216">
    <property type="entry name" value="LRR_domain-containing"/>
</dbReference>
<dbReference type="InterPro" id="IPR003591">
    <property type="entry name" value="Leu-rich_rpt_typical-subtyp"/>
</dbReference>
<dbReference type="PANTHER" id="PTHR48051:SF35">
    <property type="entry name" value="LEUCINE-RICH REPEAT-CONTAINING PROTEIN 27"/>
    <property type="match status" value="1"/>
</dbReference>
<evidence type="ECO:0000256" key="2">
    <source>
        <dbReference type="SAM" id="MobiDB-lite"/>
    </source>
</evidence>
<dbReference type="InterPro" id="IPR032675">
    <property type="entry name" value="LRR_dom_sf"/>
</dbReference>
<feature type="region of interest" description="Disordered" evidence="2">
    <location>
        <begin position="223"/>
        <end position="281"/>
    </location>
</feature>
<feature type="region of interest" description="Disordered" evidence="2">
    <location>
        <begin position="155"/>
        <end position="180"/>
    </location>
</feature>
<dbReference type="SUPFAM" id="SSF52058">
    <property type="entry name" value="L domain-like"/>
    <property type="match status" value="1"/>
</dbReference>
<accession>A0A6S7ILJ2</accession>
<dbReference type="PANTHER" id="PTHR48051">
    <property type="match status" value="1"/>
</dbReference>
<dbReference type="GO" id="GO:0005737">
    <property type="term" value="C:cytoplasm"/>
    <property type="evidence" value="ECO:0007669"/>
    <property type="project" value="TreeGrafter"/>
</dbReference>
<dbReference type="AlphaFoldDB" id="A0A6S7ILJ2"/>
<dbReference type="OrthoDB" id="2021138at2759"/>
<evidence type="ECO:0000313" key="3">
    <source>
        <dbReference type="EMBL" id="CAB4017909.1"/>
    </source>
</evidence>
<evidence type="ECO:0000313" key="4">
    <source>
        <dbReference type="Proteomes" id="UP001152795"/>
    </source>
</evidence>
<evidence type="ECO:0000256" key="1">
    <source>
        <dbReference type="SAM" id="Coils"/>
    </source>
</evidence>
<reference evidence="3" key="1">
    <citation type="submission" date="2020-04" db="EMBL/GenBank/DDBJ databases">
        <authorList>
            <person name="Alioto T."/>
            <person name="Alioto T."/>
            <person name="Gomez Garrido J."/>
        </authorList>
    </citation>
    <scope>NUCLEOTIDE SEQUENCE</scope>
    <source>
        <strain evidence="3">A484AB</strain>
    </source>
</reference>
<feature type="compositionally biased region" description="Polar residues" evidence="2">
    <location>
        <begin position="155"/>
        <end position="164"/>
    </location>
</feature>
<dbReference type="EMBL" id="CACRXK020009764">
    <property type="protein sequence ID" value="CAB4017909.1"/>
    <property type="molecule type" value="Genomic_DNA"/>
</dbReference>
<keyword evidence="4" id="KW-1185">Reference proteome</keyword>
<dbReference type="Pfam" id="PF13855">
    <property type="entry name" value="LRR_8"/>
    <property type="match status" value="1"/>
</dbReference>
<feature type="coiled-coil region" evidence="1">
    <location>
        <begin position="393"/>
        <end position="427"/>
    </location>
</feature>
<dbReference type="SMART" id="SM00369">
    <property type="entry name" value="LRR_TYP"/>
    <property type="match status" value="3"/>
</dbReference>
<dbReference type="Gene3D" id="3.80.10.10">
    <property type="entry name" value="Ribonuclease Inhibitor"/>
    <property type="match status" value="1"/>
</dbReference>
<name>A0A6S7ILJ2_PARCT</name>
<proteinExistence type="predicted"/>
<dbReference type="SMART" id="SM00364">
    <property type="entry name" value="LRR_BAC"/>
    <property type="match status" value="2"/>
</dbReference>
<dbReference type="PROSITE" id="PS51450">
    <property type="entry name" value="LRR"/>
    <property type="match status" value="2"/>
</dbReference>
<protein>
    <submittedName>
        <fullName evidence="3">Leucine-rich repeat-containing 27-like isoform X1</fullName>
    </submittedName>
</protein>